<reference evidence="1" key="1">
    <citation type="submission" date="2021-05" db="EMBL/GenBank/DDBJ databases">
        <authorList>
            <person name="Pan Q."/>
            <person name="Jouanno E."/>
            <person name="Zahm M."/>
            <person name="Klopp C."/>
            <person name="Cabau C."/>
            <person name="Louis A."/>
            <person name="Berthelot C."/>
            <person name="Parey E."/>
            <person name="Roest Crollius H."/>
            <person name="Montfort J."/>
            <person name="Robinson-Rechavi M."/>
            <person name="Bouchez O."/>
            <person name="Lampietro C."/>
            <person name="Lopez Roques C."/>
            <person name="Donnadieu C."/>
            <person name="Postlethwait J."/>
            <person name="Bobe J."/>
            <person name="Dillon D."/>
            <person name="Chandos A."/>
            <person name="von Hippel F."/>
            <person name="Guiguen Y."/>
        </authorList>
    </citation>
    <scope>NUCLEOTIDE SEQUENCE</scope>
    <source>
        <strain evidence="1">YG-Jan2019</strain>
    </source>
</reference>
<gene>
    <name evidence="1" type="ORF">DPEC_G00282130</name>
</gene>
<dbReference type="Proteomes" id="UP001157502">
    <property type="component" value="Chromosome 25"/>
</dbReference>
<sequence>MTGKTLILKAIVLPILLYLGRVFPPDKAASKKIERLMFTFVWGSQMERLQRSTLYKMAENGGKGVPDILNIIRAQQLSNLVKTFNKPDRKNTFFERHYATPILRTLGMGTIDHTVPYSWDPPKVYKAIRDFAFGSGLSAAGLASWKYKDIMGHIRSKDTVAPLRASSTVAPQQRMKSTVPHRTSHIPPPPRTSNPSPSLHISASPPQRPWRNDPPTPTAPAHHPGTGSGVEEGPTSDLHPERRFTGEYHNDPRVGTQPVDCSAPQVVLPPLCRSSTSGGPRYPAPKWRMERAAHRRVPLMTFGPGLPCGLARSPVCTSLPLQVQHRIQHHHQTSTPKRRGGGTYTIPSHWAGRSQASSINDLWVRPLLWVGSLLRLSFLPSAGPAPGPDTAFEHQHQYHPSTRRRRGEGTYIRPSHRAGCSQASSINDLRVRTRLGVGSLHRLSFLTLCRSSTRS</sequence>
<protein>
    <submittedName>
        <fullName evidence="1">Uncharacterized protein</fullName>
    </submittedName>
</protein>
<evidence type="ECO:0000313" key="2">
    <source>
        <dbReference type="Proteomes" id="UP001157502"/>
    </source>
</evidence>
<organism evidence="1 2">
    <name type="scientific">Dallia pectoralis</name>
    <name type="common">Alaska blackfish</name>
    <dbReference type="NCBI Taxonomy" id="75939"/>
    <lineage>
        <taxon>Eukaryota</taxon>
        <taxon>Metazoa</taxon>
        <taxon>Chordata</taxon>
        <taxon>Craniata</taxon>
        <taxon>Vertebrata</taxon>
        <taxon>Euteleostomi</taxon>
        <taxon>Actinopterygii</taxon>
        <taxon>Neopterygii</taxon>
        <taxon>Teleostei</taxon>
        <taxon>Protacanthopterygii</taxon>
        <taxon>Esociformes</taxon>
        <taxon>Umbridae</taxon>
        <taxon>Dallia</taxon>
    </lineage>
</organism>
<evidence type="ECO:0000313" key="1">
    <source>
        <dbReference type="EMBL" id="KAJ7992769.1"/>
    </source>
</evidence>
<keyword evidence="2" id="KW-1185">Reference proteome</keyword>
<name>A0ACC2FMY9_DALPE</name>
<proteinExistence type="predicted"/>
<accession>A0ACC2FMY9</accession>
<comment type="caution">
    <text evidence="1">The sequence shown here is derived from an EMBL/GenBank/DDBJ whole genome shotgun (WGS) entry which is preliminary data.</text>
</comment>
<dbReference type="EMBL" id="CM055752">
    <property type="protein sequence ID" value="KAJ7992769.1"/>
    <property type="molecule type" value="Genomic_DNA"/>
</dbReference>